<dbReference type="AlphaFoldDB" id="A0A9J6ZIX6"/>
<evidence type="ECO:0000256" key="6">
    <source>
        <dbReference type="ARBA" id="ARBA00023209"/>
    </source>
</evidence>
<sequence>MDNQWFSQWEHVFKLDPDRDISEEHLELICMSGTDAIIVGGSSGVTYENTVELLSRIRRYSLDCALEVSTMDGAVPGFDGYFVPFVLNTKQADYLMLNQLEGLQTYGHFVPWHMTAASGYIVLNEDCTAAKVSGAEASLSTQEILPYVWMADRLLHFPLLYIEYSGSFGDMSLLRRIASEVEGAKLFYGGGIDGVERASEAAKYAHTVVVGNIVYNNIEAALETVQAVKSIKSMQLI</sequence>
<dbReference type="InterPro" id="IPR039074">
    <property type="entry name" value="GGGP/HepGP_synthase_I"/>
</dbReference>
<dbReference type="PANTHER" id="PTHR40029">
    <property type="match status" value="1"/>
</dbReference>
<evidence type="ECO:0000256" key="2">
    <source>
        <dbReference type="ARBA" id="ARBA00022679"/>
    </source>
</evidence>
<evidence type="ECO:0000256" key="8">
    <source>
        <dbReference type="ARBA" id="ARBA00048318"/>
    </source>
</evidence>
<dbReference type="Pfam" id="PF01884">
    <property type="entry name" value="PcrB"/>
    <property type="match status" value="1"/>
</dbReference>
<keyword evidence="3" id="KW-0479">Metal-binding</keyword>
<dbReference type="KEGG" id="plig:NAG76_07940"/>
<evidence type="ECO:0000313" key="10">
    <source>
        <dbReference type="Proteomes" id="UP001056756"/>
    </source>
</evidence>
<evidence type="ECO:0000256" key="5">
    <source>
        <dbReference type="ARBA" id="ARBA00023098"/>
    </source>
</evidence>
<dbReference type="InterPro" id="IPR038597">
    <property type="entry name" value="GGGP/HepGP_synthase_sf"/>
</dbReference>
<dbReference type="SUPFAM" id="SSF51395">
    <property type="entry name" value="FMN-linked oxidoreductases"/>
    <property type="match status" value="1"/>
</dbReference>
<evidence type="ECO:0000256" key="7">
    <source>
        <dbReference type="ARBA" id="ARBA00023264"/>
    </source>
</evidence>
<dbReference type="NCBIfam" id="TIGR01768">
    <property type="entry name" value="GGGP-family"/>
    <property type="match status" value="1"/>
</dbReference>
<dbReference type="NCBIfam" id="NF003199">
    <property type="entry name" value="PRK04169.1-3"/>
    <property type="match status" value="1"/>
</dbReference>
<keyword evidence="4" id="KW-0460">Magnesium</keyword>
<dbReference type="GO" id="GO:0046872">
    <property type="term" value="F:metal ion binding"/>
    <property type="evidence" value="ECO:0007669"/>
    <property type="project" value="UniProtKB-KW"/>
</dbReference>
<accession>A0A9J6ZIX6</accession>
<keyword evidence="5" id="KW-0443">Lipid metabolism</keyword>
<dbReference type="GO" id="GO:0120536">
    <property type="term" value="F:heptaprenylglyceryl phosphate synthase activity"/>
    <property type="evidence" value="ECO:0007669"/>
    <property type="project" value="UniProtKB-ARBA"/>
</dbReference>
<evidence type="ECO:0000313" key="9">
    <source>
        <dbReference type="EMBL" id="URN96149.1"/>
    </source>
</evidence>
<protein>
    <submittedName>
        <fullName evidence="9">Heptaprenylglyceryl phosphate synthase</fullName>
        <ecNumber evidence="9">2.5.1.n9</ecNumber>
    </submittedName>
</protein>
<evidence type="ECO:0000256" key="3">
    <source>
        <dbReference type="ARBA" id="ARBA00022723"/>
    </source>
</evidence>
<dbReference type="PANTHER" id="PTHR40029:SF2">
    <property type="entry name" value="HEPTAPRENYLGLYCERYL PHOSPHATE SYNTHASE"/>
    <property type="match status" value="1"/>
</dbReference>
<evidence type="ECO:0000256" key="4">
    <source>
        <dbReference type="ARBA" id="ARBA00022842"/>
    </source>
</evidence>
<organism evidence="9 10">
    <name type="scientific">Candidatus Pristimantibacillus lignocellulolyticus</name>
    <dbReference type="NCBI Taxonomy" id="2994561"/>
    <lineage>
        <taxon>Bacteria</taxon>
        <taxon>Bacillati</taxon>
        <taxon>Bacillota</taxon>
        <taxon>Bacilli</taxon>
        <taxon>Bacillales</taxon>
        <taxon>Paenibacillaceae</taxon>
        <taxon>Candidatus Pristimantibacillus</taxon>
    </lineage>
</organism>
<dbReference type="CDD" id="cd02812">
    <property type="entry name" value="PcrB_like"/>
    <property type="match status" value="1"/>
</dbReference>
<dbReference type="GO" id="GO:0046474">
    <property type="term" value="P:glycerophospholipid biosynthetic process"/>
    <property type="evidence" value="ECO:0007669"/>
    <property type="project" value="TreeGrafter"/>
</dbReference>
<keyword evidence="1" id="KW-0444">Lipid biosynthesis</keyword>
<dbReference type="EC" id="2.5.1.n9" evidence="9"/>
<dbReference type="InterPro" id="IPR008205">
    <property type="entry name" value="GGGP_HepGP_synthase"/>
</dbReference>
<dbReference type="EMBL" id="CP097899">
    <property type="protein sequence ID" value="URN96149.1"/>
    <property type="molecule type" value="Genomic_DNA"/>
</dbReference>
<evidence type="ECO:0000256" key="1">
    <source>
        <dbReference type="ARBA" id="ARBA00022516"/>
    </source>
</evidence>
<keyword evidence="6" id="KW-0594">Phospholipid biosynthesis</keyword>
<dbReference type="Proteomes" id="UP001056756">
    <property type="component" value="Chromosome"/>
</dbReference>
<reference evidence="9" key="1">
    <citation type="submission" date="2022-05" db="EMBL/GenBank/DDBJ databases">
        <title>Novel bacterial taxa in a minimal lignocellulolytic consortium and its capacity to transform plastics disclosed by genome-resolved metagenomics.</title>
        <authorList>
            <person name="Rodriguez C.A.D."/>
            <person name="Diaz-Garcia L."/>
            <person name="Herrera K."/>
            <person name="Tarazona N.A."/>
            <person name="Sproer C."/>
            <person name="Overmann J."/>
            <person name="Jimenez D.J."/>
        </authorList>
    </citation>
    <scope>NUCLEOTIDE SEQUENCE</scope>
    <source>
        <strain evidence="9">MAG5</strain>
    </source>
</reference>
<keyword evidence="2 9" id="KW-0808">Transferase</keyword>
<proteinExistence type="predicted"/>
<keyword evidence="7" id="KW-1208">Phospholipid metabolism</keyword>
<comment type="catalytic activity">
    <reaction evidence="8">
        <text>sn-glycerol 1-phosphate + all-trans-heptaprenyl diphosphate = 3-heptaprenyl-sn-glycero-1-phosphate + diphosphate</text>
        <dbReference type="Rhea" id="RHEA:33495"/>
        <dbReference type="ChEBI" id="CHEBI:33019"/>
        <dbReference type="ChEBI" id="CHEBI:57685"/>
        <dbReference type="ChEBI" id="CHEBI:58206"/>
        <dbReference type="ChEBI" id="CHEBI:64781"/>
        <dbReference type="EC" id="2.5.1.n9"/>
    </reaction>
</comment>
<gene>
    <name evidence="9" type="ORF">NAG76_07940</name>
</gene>
<name>A0A9J6ZIX6_9BACL</name>
<dbReference type="Gene3D" id="3.20.20.390">
    <property type="entry name" value="FMN-linked oxidoreductases"/>
    <property type="match status" value="1"/>
</dbReference>